<name>A0A521FMJ0_9SPHI</name>
<evidence type="ECO:0000313" key="1">
    <source>
        <dbReference type="EMBL" id="SMO96800.1"/>
    </source>
</evidence>
<dbReference type="EMBL" id="FXTN01000013">
    <property type="protein sequence ID" value="SMO96800.1"/>
    <property type="molecule type" value="Genomic_DNA"/>
</dbReference>
<dbReference type="Gene3D" id="2.160.20.10">
    <property type="entry name" value="Single-stranded right-handed beta-helix, Pectin lyase-like"/>
    <property type="match status" value="1"/>
</dbReference>
<dbReference type="SUPFAM" id="SSF51126">
    <property type="entry name" value="Pectin lyase-like"/>
    <property type="match status" value="1"/>
</dbReference>
<dbReference type="Proteomes" id="UP000320300">
    <property type="component" value="Unassembled WGS sequence"/>
</dbReference>
<dbReference type="InterPro" id="IPR011050">
    <property type="entry name" value="Pectin_lyase_fold/virulence"/>
</dbReference>
<gene>
    <name evidence="1" type="ORF">SAMN06265348_113153</name>
</gene>
<reference evidence="1 2" key="1">
    <citation type="submission" date="2017-05" db="EMBL/GenBank/DDBJ databases">
        <authorList>
            <person name="Varghese N."/>
            <person name="Submissions S."/>
        </authorList>
    </citation>
    <scope>NUCLEOTIDE SEQUENCE [LARGE SCALE GENOMIC DNA]</scope>
    <source>
        <strain evidence="1 2">DSM 19036</strain>
    </source>
</reference>
<dbReference type="OrthoDB" id="646288at2"/>
<dbReference type="InterPro" id="IPR012334">
    <property type="entry name" value="Pectin_lyas_fold"/>
</dbReference>
<proteinExistence type="predicted"/>
<accession>A0A521FMJ0</accession>
<keyword evidence="2" id="KW-1185">Reference proteome</keyword>
<evidence type="ECO:0000313" key="2">
    <source>
        <dbReference type="Proteomes" id="UP000320300"/>
    </source>
</evidence>
<sequence length="362" mass="39639">MKTNNFLTFARFSFHSALPLILMVILTSIKAKAQTYYVDPLSGQENATGSRANPLLSIEKAVALADHAERRDTIHIRLAPGLYILKSKLVIRTAQKPDRVPYIIEAAVMPDDQGWEPGKMPVIQTIGGVNDTIGFSHAVGLSVEKDNVSLLGLKFLGNPNSSVENFYPIRRAGKLLSGLTVSQCVFVGEANSSPIQSAFWVSGPGIHVDHCIFHNCKIAFVLGSEVNDFSLTNTIIDGAYNTAIWYGFAGNVPSFNFSGNVITNSSYVMVYPQEKGQPNFRLKNSYLAGNDNLFGAYPKEQDRFFSESRTALKLVNTDLKKIISFVKVQNSGITHDNLNISSPSDARTIKAGLFKADTKKAL</sequence>
<protein>
    <recommendedName>
        <fullName evidence="3">Right handed beta helix region</fullName>
    </recommendedName>
</protein>
<evidence type="ECO:0008006" key="3">
    <source>
        <dbReference type="Google" id="ProtNLM"/>
    </source>
</evidence>
<dbReference type="RefSeq" id="WP_142530573.1">
    <property type="nucleotide sequence ID" value="NZ_CBCSJO010000012.1"/>
</dbReference>
<dbReference type="AlphaFoldDB" id="A0A521FMJ0"/>
<organism evidence="1 2">
    <name type="scientific">Pedobacter westerhofensis</name>
    <dbReference type="NCBI Taxonomy" id="425512"/>
    <lineage>
        <taxon>Bacteria</taxon>
        <taxon>Pseudomonadati</taxon>
        <taxon>Bacteroidota</taxon>
        <taxon>Sphingobacteriia</taxon>
        <taxon>Sphingobacteriales</taxon>
        <taxon>Sphingobacteriaceae</taxon>
        <taxon>Pedobacter</taxon>
    </lineage>
</organism>